<evidence type="ECO:0000256" key="5">
    <source>
        <dbReference type="SAM" id="MobiDB-lite"/>
    </source>
</evidence>
<dbReference type="Proteomes" id="UP000637061">
    <property type="component" value="Unassembled WGS sequence"/>
</dbReference>
<organism evidence="8 9">
    <name type="scientific">Pseudomonas putida</name>
    <name type="common">Arthrobacter siderocapsulatus</name>
    <dbReference type="NCBI Taxonomy" id="303"/>
    <lineage>
        <taxon>Bacteria</taxon>
        <taxon>Pseudomonadati</taxon>
        <taxon>Pseudomonadota</taxon>
        <taxon>Gammaproteobacteria</taxon>
        <taxon>Pseudomonadales</taxon>
        <taxon>Pseudomonadaceae</taxon>
        <taxon>Pseudomonas</taxon>
    </lineage>
</organism>
<dbReference type="PANTHER" id="PTHR30332:SF24">
    <property type="entry name" value="SECRETIN GSPD-RELATED"/>
    <property type="match status" value="1"/>
</dbReference>
<protein>
    <recommendedName>
        <fullName evidence="7">Type II/III secretion system secretin-like domain-containing protein</fullName>
    </recommendedName>
</protein>
<comment type="subcellular location">
    <subcellularLocation>
        <location evidence="1">Membrane</location>
    </subcellularLocation>
</comment>
<evidence type="ECO:0000256" key="2">
    <source>
        <dbReference type="ARBA" id="ARBA00022729"/>
    </source>
</evidence>
<evidence type="ECO:0000313" key="8">
    <source>
        <dbReference type="EMBL" id="MBI6883006.1"/>
    </source>
</evidence>
<evidence type="ECO:0000256" key="6">
    <source>
        <dbReference type="SAM" id="SignalP"/>
    </source>
</evidence>
<keyword evidence="2 6" id="KW-0732">Signal</keyword>
<dbReference type="AlphaFoldDB" id="A0A8I1EC85"/>
<evidence type="ECO:0000256" key="1">
    <source>
        <dbReference type="ARBA" id="ARBA00004370"/>
    </source>
</evidence>
<gene>
    <name evidence="8" type="ORF">JEU22_03690</name>
</gene>
<feature type="chain" id="PRO_5034239908" description="Type II/III secretion system secretin-like domain-containing protein" evidence="6">
    <location>
        <begin position="20"/>
        <end position="543"/>
    </location>
</feature>
<feature type="domain" description="Type II/III secretion system secretin-like" evidence="7">
    <location>
        <begin position="373"/>
        <end position="507"/>
    </location>
</feature>
<feature type="signal peptide" evidence="6">
    <location>
        <begin position="1"/>
        <end position="19"/>
    </location>
</feature>
<keyword evidence="3" id="KW-0472">Membrane</keyword>
<dbReference type="RefSeq" id="WP_198746624.1">
    <property type="nucleotide sequence ID" value="NZ_JAEHTE010000002.1"/>
</dbReference>
<evidence type="ECO:0000313" key="9">
    <source>
        <dbReference type="Proteomes" id="UP000637061"/>
    </source>
</evidence>
<evidence type="ECO:0000259" key="7">
    <source>
        <dbReference type="Pfam" id="PF00263"/>
    </source>
</evidence>
<feature type="region of interest" description="Disordered" evidence="5">
    <location>
        <begin position="121"/>
        <end position="150"/>
    </location>
</feature>
<dbReference type="GO" id="GO:0009306">
    <property type="term" value="P:protein secretion"/>
    <property type="evidence" value="ECO:0007669"/>
    <property type="project" value="InterPro"/>
</dbReference>
<feature type="region of interest" description="Disordered" evidence="5">
    <location>
        <begin position="228"/>
        <end position="247"/>
    </location>
</feature>
<dbReference type="InterPro" id="IPR004846">
    <property type="entry name" value="T2SS/T3SS_dom"/>
</dbReference>
<dbReference type="PROSITE" id="PS51257">
    <property type="entry name" value="PROKAR_LIPOPROTEIN"/>
    <property type="match status" value="1"/>
</dbReference>
<accession>A0A8I1EC85</accession>
<comment type="similarity">
    <text evidence="4">Belongs to the bacterial secretin family.</text>
</comment>
<dbReference type="InterPro" id="IPR050810">
    <property type="entry name" value="Bact_Secretion_Sys_Channel"/>
</dbReference>
<name>A0A8I1EC85_PSEPU</name>
<evidence type="ECO:0000256" key="4">
    <source>
        <dbReference type="RuleBase" id="RU004003"/>
    </source>
</evidence>
<dbReference type="Pfam" id="PF00263">
    <property type="entry name" value="Secretin"/>
    <property type="match status" value="1"/>
</dbReference>
<feature type="compositionally biased region" description="Gly residues" evidence="5">
    <location>
        <begin position="122"/>
        <end position="145"/>
    </location>
</feature>
<evidence type="ECO:0000256" key="3">
    <source>
        <dbReference type="ARBA" id="ARBA00023136"/>
    </source>
</evidence>
<proteinExistence type="inferred from homology"/>
<dbReference type="GO" id="GO:0016020">
    <property type="term" value="C:membrane"/>
    <property type="evidence" value="ECO:0007669"/>
    <property type="project" value="UniProtKB-SubCell"/>
</dbReference>
<comment type="caution">
    <text evidence="8">The sequence shown here is derived from an EMBL/GenBank/DDBJ whole genome shotgun (WGS) entry which is preliminary data.</text>
</comment>
<feature type="compositionally biased region" description="Polar residues" evidence="5">
    <location>
        <begin position="228"/>
        <end position="239"/>
    </location>
</feature>
<dbReference type="PANTHER" id="PTHR30332">
    <property type="entry name" value="PROBABLE GENERAL SECRETION PATHWAY PROTEIN D"/>
    <property type="match status" value="1"/>
</dbReference>
<dbReference type="EMBL" id="JAEHTE010000002">
    <property type="protein sequence ID" value="MBI6883006.1"/>
    <property type="molecule type" value="Genomic_DNA"/>
</dbReference>
<reference evidence="8" key="1">
    <citation type="submission" date="2020-12" db="EMBL/GenBank/DDBJ databases">
        <title>Enhanced detection system for hospital associated transmission using whole genome sequencing surveillance.</title>
        <authorList>
            <person name="Harrison L.H."/>
            <person name="Van Tyne D."/>
            <person name="Marsh J.W."/>
            <person name="Griffith M.P."/>
            <person name="Snyder D.J."/>
            <person name="Cooper V.S."/>
            <person name="Mustapha M."/>
        </authorList>
    </citation>
    <scope>NUCLEOTIDE SEQUENCE</scope>
    <source>
        <strain evidence="8">PSB00042</strain>
    </source>
</reference>
<sequence length="543" mass="58089">MKMTKIAGLVALASTGVLATGCTVVDKSYDAVRTDMGTVKKDMANNKQMTPSSIQEVDGIWLGGESFQVSDVTKAPPLLKRAISFNQVDPVSLSELVTMISIDLGMKIVLTQDAVDYSKGNASGGGAGDGQGDANDGPGGDGPGGTPVEANIFKDIAQGSVPGSEIKFTLNYKGSVAGLLDVIASKSGLFWRFEKGQIVIMRNDTKTYTLDVLPGKTEYEATMVSDLGSTGDEQQATTESNHKTKTEIKPESSWTAIEKSIKTMLSAGGSVAISEQVGTITVTDTPEIQNRIAKYVKSVNAIASKQVAIKADVFEIVSDENGKFDTNILAAFDWKGDLKIGLDGQKLTFGVGSNDRSTDNKFSSDSNATLDLLRTNKNVSLVTSSTLYAMNGQATPFQQMDEIGYLKEVEVTAGSDGAEPQRSLKPGKTSQGFSMMMMPRILSDGRVMMNFAIDSSRINSIDEYGDDTMGRIQLPNRSTNKYSQLVTVKSGSALMIAGLERTENSANIGSKFGRYSWMLGGSQSGGKRKMMTMIVLTPYIMKK</sequence>